<accession>A0ABU8RCQ9</accession>
<reference evidence="6 7" key="1">
    <citation type="submission" date="2024-02" db="EMBL/GenBank/DDBJ databases">
        <title>Identification of pathogenicity and growth-promoting functions of Pseudomonas putida variants.</title>
        <authorList>
            <person name="Sun J."/>
        </authorList>
    </citation>
    <scope>NUCLEOTIDE SEQUENCE [LARGE SCALE GENOMIC DNA]</scope>
    <source>
        <strain evidence="6 7">A04</strain>
    </source>
</reference>
<keyword evidence="3" id="KW-0238">DNA-binding</keyword>
<dbReference type="InterPro" id="IPR036388">
    <property type="entry name" value="WH-like_DNA-bd_sf"/>
</dbReference>
<evidence type="ECO:0000313" key="7">
    <source>
        <dbReference type="Proteomes" id="UP001377692"/>
    </source>
</evidence>
<comment type="caution">
    <text evidence="6">The sequence shown here is derived from an EMBL/GenBank/DDBJ whole genome shotgun (WGS) entry which is preliminary data.</text>
</comment>
<dbReference type="PROSITE" id="PS50931">
    <property type="entry name" value="HTH_LYSR"/>
    <property type="match status" value="1"/>
</dbReference>
<evidence type="ECO:0000259" key="5">
    <source>
        <dbReference type="PROSITE" id="PS50931"/>
    </source>
</evidence>
<dbReference type="InterPro" id="IPR036390">
    <property type="entry name" value="WH_DNA-bd_sf"/>
</dbReference>
<dbReference type="Proteomes" id="UP001377692">
    <property type="component" value="Unassembled WGS sequence"/>
</dbReference>
<dbReference type="CDD" id="cd05466">
    <property type="entry name" value="PBP2_LTTR_substrate"/>
    <property type="match status" value="1"/>
</dbReference>
<evidence type="ECO:0000313" key="6">
    <source>
        <dbReference type="EMBL" id="MEJ5907678.1"/>
    </source>
</evidence>
<protein>
    <submittedName>
        <fullName evidence="6">LysR family transcriptional regulator</fullName>
    </submittedName>
</protein>
<keyword evidence="4" id="KW-0804">Transcription</keyword>
<dbReference type="Gene3D" id="1.10.10.10">
    <property type="entry name" value="Winged helix-like DNA-binding domain superfamily/Winged helix DNA-binding domain"/>
    <property type="match status" value="1"/>
</dbReference>
<sequence length="294" mass="32215">MDLQLLRLFVTIVDSGGFAAAQGKLGVAQSTISTQMAKLEVRLGFRLCERGKSGFKLTAKGTKVYQSAGKLLDAVGAFTRETQAVSDTLIGELRIGLSELLAPQILELIGNSVGHYRARAHDVTLNIITGTPDELETMLLSGKLDIAIGYFSINHAALTYQRLFTEVQKLYCGKHHPLFSAASVTAEALNRADKVSHAYRMKSVGARFVAERQNAISERVEADLIFILSGAHISFLPEHVAKPWLDAGKVKELLPADFGYTVDFQLTTPNRQDLSEALIVFRDQIIETFRVAGH</sequence>
<dbReference type="SUPFAM" id="SSF53850">
    <property type="entry name" value="Periplasmic binding protein-like II"/>
    <property type="match status" value="1"/>
</dbReference>
<proteinExistence type="inferred from homology"/>
<evidence type="ECO:0000256" key="1">
    <source>
        <dbReference type="ARBA" id="ARBA00009437"/>
    </source>
</evidence>
<dbReference type="PANTHER" id="PTHR30126">
    <property type="entry name" value="HTH-TYPE TRANSCRIPTIONAL REGULATOR"/>
    <property type="match status" value="1"/>
</dbReference>
<evidence type="ECO:0000256" key="2">
    <source>
        <dbReference type="ARBA" id="ARBA00023015"/>
    </source>
</evidence>
<dbReference type="Gene3D" id="3.40.190.10">
    <property type="entry name" value="Periplasmic binding protein-like II"/>
    <property type="match status" value="1"/>
</dbReference>
<keyword evidence="2" id="KW-0805">Transcription regulation</keyword>
<dbReference type="Pfam" id="PF00126">
    <property type="entry name" value="HTH_1"/>
    <property type="match status" value="1"/>
</dbReference>
<evidence type="ECO:0000256" key="3">
    <source>
        <dbReference type="ARBA" id="ARBA00023125"/>
    </source>
</evidence>
<keyword evidence="7" id="KW-1185">Reference proteome</keyword>
<comment type="similarity">
    <text evidence="1">Belongs to the LysR transcriptional regulatory family.</text>
</comment>
<name>A0ABU8RCQ9_9PSED</name>
<dbReference type="PANTHER" id="PTHR30126:SF98">
    <property type="entry name" value="HTH-TYPE TRANSCRIPTIONAL ACTIVATOR BAUR"/>
    <property type="match status" value="1"/>
</dbReference>
<dbReference type="InterPro" id="IPR005119">
    <property type="entry name" value="LysR_subst-bd"/>
</dbReference>
<dbReference type="RefSeq" id="WP_225935629.1">
    <property type="nucleotide sequence ID" value="NZ_JABWRY020000001.1"/>
</dbReference>
<dbReference type="InterPro" id="IPR000847">
    <property type="entry name" value="LysR_HTH_N"/>
</dbReference>
<dbReference type="EMBL" id="JBBHLD010000031">
    <property type="protein sequence ID" value="MEJ5907678.1"/>
    <property type="molecule type" value="Genomic_DNA"/>
</dbReference>
<organism evidence="6 7">
    <name type="scientific">Pseudomonas kermanshahensis</name>
    <dbReference type="NCBI Taxonomy" id="2745482"/>
    <lineage>
        <taxon>Bacteria</taxon>
        <taxon>Pseudomonadati</taxon>
        <taxon>Pseudomonadota</taxon>
        <taxon>Gammaproteobacteria</taxon>
        <taxon>Pseudomonadales</taxon>
        <taxon>Pseudomonadaceae</taxon>
        <taxon>Pseudomonas</taxon>
    </lineage>
</organism>
<feature type="domain" description="HTH lysR-type" evidence="5">
    <location>
        <begin position="1"/>
        <end position="58"/>
    </location>
</feature>
<dbReference type="Pfam" id="PF03466">
    <property type="entry name" value="LysR_substrate"/>
    <property type="match status" value="1"/>
</dbReference>
<evidence type="ECO:0000256" key="4">
    <source>
        <dbReference type="ARBA" id="ARBA00023163"/>
    </source>
</evidence>
<dbReference type="SUPFAM" id="SSF46785">
    <property type="entry name" value="Winged helix' DNA-binding domain"/>
    <property type="match status" value="1"/>
</dbReference>
<gene>
    <name evidence="6" type="ORF">V7V80_23605</name>
</gene>